<dbReference type="Proteomes" id="UP000250245">
    <property type="component" value="Unassembled WGS sequence"/>
</dbReference>
<dbReference type="EMBL" id="UASJ01000001">
    <property type="protein sequence ID" value="SQB64328.1"/>
    <property type="molecule type" value="Genomic_DNA"/>
</dbReference>
<accession>A0A2X2YDI8</accession>
<sequence length="31" mass="3292">MIMDFGVVEDPGTTLTDIQPVLQTLSTGLQA</sequence>
<protein>
    <submittedName>
        <fullName evidence="1">Uncharacterized protein</fullName>
    </submittedName>
</protein>
<dbReference type="AlphaFoldDB" id="A0A2X2YDI8"/>
<name>A0A2X2YDI8_9ACTO</name>
<evidence type="ECO:0000313" key="1">
    <source>
        <dbReference type="EMBL" id="SQB64328.1"/>
    </source>
</evidence>
<reference evidence="1 2" key="1">
    <citation type="submission" date="2018-06" db="EMBL/GenBank/DDBJ databases">
        <authorList>
            <consortium name="Pathogen Informatics"/>
            <person name="Doyle S."/>
        </authorList>
    </citation>
    <scope>NUCLEOTIDE SEQUENCE [LARGE SCALE GENOMIC DNA]</scope>
    <source>
        <strain evidence="1 2">NCTC11820</strain>
    </source>
</reference>
<gene>
    <name evidence="1" type="ORF">NCTC11820_00666</name>
</gene>
<proteinExistence type="predicted"/>
<evidence type="ECO:0000313" key="2">
    <source>
        <dbReference type="Proteomes" id="UP000250245"/>
    </source>
</evidence>
<organism evidence="1 2">
    <name type="scientific">Mobiluncus curtisii</name>
    <dbReference type="NCBI Taxonomy" id="2051"/>
    <lineage>
        <taxon>Bacteria</taxon>
        <taxon>Bacillati</taxon>
        <taxon>Actinomycetota</taxon>
        <taxon>Actinomycetes</taxon>
        <taxon>Actinomycetales</taxon>
        <taxon>Actinomycetaceae</taxon>
        <taxon>Mobiluncus</taxon>
    </lineage>
</organism>